<comment type="caution">
    <text evidence="2">The sequence shown here is derived from an EMBL/GenBank/DDBJ whole genome shotgun (WGS) entry which is preliminary data.</text>
</comment>
<feature type="transmembrane region" description="Helical" evidence="1">
    <location>
        <begin position="271"/>
        <end position="294"/>
    </location>
</feature>
<evidence type="ECO:0000256" key="1">
    <source>
        <dbReference type="SAM" id="Phobius"/>
    </source>
</evidence>
<gene>
    <name evidence="2" type="ORF">M9Y10_014627</name>
</gene>
<accession>A0ABR2L016</accession>
<keyword evidence="1" id="KW-1133">Transmembrane helix</keyword>
<feature type="transmembrane region" description="Helical" evidence="1">
    <location>
        <begin position="167"/>
        <end position="194"/>
    </location>
</feature>
<protein>
    <submittedName>
        <fullName evidence="2">Uncharacterized protein</fullName>
    </submittedName>
</protein>
<evidence type="ECO:0000313" key="2">
    <source>
        <dbReference type="EMBL" id="KAK8896711.1"/>
    </source>
</evidence>
<organism evidence="2 3">
    <name type="scientific">Tritrichomonas musculus</name>
    <dbReference type="NCBI Taxonomy" id="1915356"/>
    <lineage>
        <taxon>Eukaryota</taxon>
        <taxon>Metamonada</taxon>
        <taxon>Parabasalia</taxon>
        <taxon>Tritrichomonadida</taxon>
        <taxon>Tritrichomonadidae</taxon>
        <taxon>Tritrichomonas</taxon>
    </lineage>
</organism>
<dbReference type="EMBL" id="JAPFFF010000002">
    <property type="protein sequence ID" value="KAK8896711.1"/>
    <property type="molecule type" value="Genomic_DNA"/>
</dbReference>
<dbReference type="Proteomes" id="UP001470230">
    <property type="component" value="Unassembled WGS sequence"/>
</dbReference>
<name>A0ABR2L016_9EUKA</name>
<reference evidence="2 3" key="1">
    <citation type="submission" date="2024-04" db="EMBL/GenBank/DDBJ databases">
        <title>Tritrichomonas musculus Genome.</title>
        <authorList>
            <person name="Alves-Ferreira E."/>
            <person name="Grigg M."/>
            <person name="Lorenzi H."/>
            <person name="Galac M."/>
        </authorList>
    </citation>
    <scope>NUCLEOTIDE SEQUENCE [LARGE SCALE GENOMIC DNA]</scope>
    <source>
        <strain evidence="2 3">EAF2021</strain>
    </source>
</reference>
<feature type="transmembrane region" description="Helical" evidence="1">
    <location>
        <begin position="141"/>
        <end position="161"/>
    </location>
</feature>
<keyword evidence="3" id="KW-1185">Reference proteome</keyword>
<evidence type="ECO:0000313" key="3">
    <source>
        <dbReference type="Proteomes" id="UP001470230"/>
    </source>
</evidence>
<feature type="transmembrane region" description="Helical" evidence="1">
    <location>
        <begin position="77"/>
        <end position="102"/>
    </location>
</feature>
<sequence length="823" mass="96161">MDDYLVDSHVDPRLNEQKSNKITCYTIFLYAFLFFTGIFVILLSIICYFAFAAIILLTFYLFLHEWLSLFAKKRVDMIFSILVNFSDFGLIFGLFLFCVYIVKQYFRLIKAAFKKILTKYKPEKLNYLAKERNNSQKAKRLYNSMIIMFIIEIVIISLLLWSLTNQFYIFIFTCIFEIIFLLLFFIECFLSYFLNRLTSGPKVDQGELAGSLQLSDTDTLPNNSDTSDLSNANIFKGIKKFLANENVFVIVNLKGMFDNSITGSFCENHQVIYKIIIILIISALQLYGIVYPFVVGSIDIPQLIVGLLIKIVALYKICSYNFIDIIINGKRVLKSLKKKKALIVFWIVVTLYIAIFVVFLIVFIFSSYLKFPTIDSAEFYENNKKWYKLNQTETILPEAFCYSKAKKGGMLKTDDFAMMTTLPRLYGLTKEGKCFIKPSMRGLFNTTMKYIFGKNYEKDNIQIMCKKIQRYPMLVITSQKILEQTLTHFKDDTNITLLGNQFEKIVNLNYFANQSYKKILDKEGKKLLNEYENCVRNKSVINCEHEWDLFTQYYWPNYFDVEYVDIPGFERYQINIESQIIQPTFITGQGKLCAGTHYIVGGSYEDRWGLAFHIETLGRTYIPLIFDNFVLMYSFVRRLIRNLFFGIEWFNRKLFYYELISLDAMTQITNLFQQFNFTHESLFTVGHSITGTAFKGISYFNDIQGISFEATDGENNGNLKNNDRIDVKMKVFSHMFSQMTNIYSRKRINTGFDRNCDVNGLLPKRYLFPNVYETACLTAITCSETMKYVPLCKQVLTLGGQDPEVEFNKSFDAYLDYYGYKKY</sequence>
<keyword evidence="1" id="KW-0812">Transmembrane</keyword>
<feature type="transmembrane region" description="Helical" evidence="1">
    <location>
        <begin position="300"/>
        <end position="323"/>
    </location>
</feature>
<feature type="transmembrane region" description="Helical" evidence="1">
    <location>
        <begin position="27"/>
        <end position="57"/>
    </location>
</feature>
<feature type="transmembrane region" description="Helical" evidence="1">
    <location>
        <begin position="343"/>
        <end position="369"/>
    </location>
</feature>
<keyword evidence="1" id="KW-0472">Membrane</keyword>
<proteinExistence type="predicted"/>